<dbReference type="OrthoDB" id="3876388at2759"/>
<gene>
    <name evidence="1" type="ORF">AUEXF2481DRAFT_26102</name>
</gene>
<dbReference type="AlphaFoldDB" id="A0A074YLZ9"/>
<proteinExistence type="predicted"/>
<sequence>MPLEITSKDMPHLAAIGTKPSPQKAPQRSEYSSKETWLNDFNRYAENSHDLVDTLHPQALKEVTEAISPTDLSYRLFMLASIYTHIDSNEAAAEGLHDMIEVLESEMEYLDEHIGKMLADLALSSPMLVDEYVALEKHARNTTHSKTNVSAIMTWKHNWPRGFALLLRVHAVHARRIDDLKSKHDLITAGRLDYKQFSKKWHILLWDEGLWPHGYGYERTASTDFAEYHRPSLTKISPSAAIAYVRSSAIIRSERRRSALDRLAKGRGGESDFLDPDFVDYWFHGFSSWLDITLPLLYQKDPAYATMWIDLARKLNAMHREWIAEADYNERGSVLITKNARFTLRQNRRVHREFGVFSPPSKHTPLCIRSN</sequence>
<name>A0A074YLZ9_AURSE</name>
<dbReference type="RefSeq" id="XP_013347318.1">
    <property type="nucleotide sequence ID" value="XM_013491864.1"/>
</dbReference>
<evidence type="ECO:0000313" key="2">
    <source>
        <dbReference type="Proteomes" id="UP000030641"/>
    </source>
</evidence>
<protein>
    <submittedName>
        <fullName evidence="1">Uncharacterized protein</fullName>
    </submittedName>
</protein>
<reference evidence="1 2" key="1">
    <citation type="journal article" date="2014" name="BMC Genomics">
        <title>Genome sequencing of four Aureobasidium pullulans varieties: biotechnological potential, stress tolerance, and description of new species.</title>
        <authorList>
            <person name="Gostin Ar C."/>
            <person name="Ohm R.A."/>
            <person name="Kogej T."/>
            <person name="Sonjak S."/>
            <person name="Turk M."/>
            <person name="Zajc J."/>
            <person name="Zalar P."/>
            <person name="Grube M."/>
            <person name="Sun H."/>
            <person name="Han J."/>
            <person name="Sharma A."/>
            <person name="Chiniquy J."/>
            <person name="Ngan C.Y."/>
            <person name="Lipzen A."/>
            <person name="Barry K."/>
            <person name="Grigoriev I.V."/>
            <person name="Gunde-Cimerman N."/>
        </authorList>
    </citation>
    <scope>NUCLEOTIDE SEQUENCE [LARGE SCALE GENOMIC DNA]</scope>
    <source>
        <strain evidence="1 2">EXF-2481</strain>
    </source>
</reference>
<dbReference type="GeneID" id="25363159"/>
<organism evidence="1 2">
    <name type="scientific">Aureobasidium subglaciale (strain EXF-2481)</name>
    <name type="common">Aureobasidium pullulans var. subglaciale</name>
    <dbReference type="NCBI Taxonomy" id="1043005"/>
    <lineage>
        <taxon>Eukaryota</taxon>
        <taxon>Fungi</taxon>
        <taxon>Dikarya</taxon>
        <taxon>Ascomycota</taxon>
        <taxon>Pezizomycotina</taxon>
        <taxon>Dothideomycetes</taxon>
        <taxon>Dothideomycetidae</taxon>
        <taxon>Dothideales</taxon>
        <taxon>Saccotheciaceae</taxon>
        <taxon>Aureobasidium</taxon>
    </lineage>
</organism>
<accession>A0A074YLZ9</accession>
<dbReference type="EMBL" id="KL584751">
    <property type="protein sequence ID" value="KEQ98853.1"/>
    <property type="molecule type" value="Genomic_DNA"/>
</dbReference>
<dbReference type="Proteomes" id="UP000030641">
    <property type="component" value="Unassembled WGS sequence"/>
</dbReference>
<dbReference type="HOGENOM" id="CLU_826348_0_0_1"/>
<dbReference type="InParanoid" id="A0A074YLZ9"/>
<keyword evidence="2" id="KW-1185">Reference proteome</keyword>
<evidence type="ECO:0000313" key="1">
    <source>
        <dbReference type="EMBL" id="KEQ98853.1"/>
    </source>
</evidence>